<gene>
    <name evidence="1" type="ORF">I7I52_10055</name>
</gene>
<accession>A0A8H7YWA9</accession>
<comment type="caution">
    <text evidence="1">The sequence shown here is derived from an EMBL/GenBank/DDBJ whole genome shotgun (WGS) entry which is preliminary data.</text>
</comment>
<name>A0A8H7YWA9_AJECA</name>
<reference evidence="1 2" key="1">
    <citation type="submission" date="2021-01" db="EMBL/GenBank/DDBJ databases">
        <title>Chromosome-level genome assembly of a human fungal pathogen reveals clustering of transcriptionally co-regulated genes.</title>
        <authorList>
            <person name="Voorhies M."/>
            <person name="Cohen S."/>
            <person name="Shea T.P."/>
            <person name="Petrus S."/>
            <person name="Munoz J.F."/>
            <person name="Poplawski S."/>
            <person name="Goldman W.E."/>
            <person name="Michael T."/>
            <person name="Cuomo C.A."/>
            <person name="Sil A."/>
            <person name="Beyhan S."/>
        </authorList>
    </citation>
    <scope>NUCLEOTIDE SEQUENCE [LARGE SCALE GENOMIC DNA]</scope>
    <source>
        <strain evidence="1 2">G184AR</strain>
    </source>
</reference>
<sequence>MIGETQAWQSCLIWAGRRCLMLPMVMFTLVAHRTACCTWSFQRNSLSNTTPRRFVAEDGSMAVLSITSRPLPCSLFRRVMWISSVFSAAKREPVRRAHSSIRGMSSSWIFLMFSSADFPIRHRK</sequence>
<organism evidence="1 2">
    <name type="scientific">Ajellomyces capsulatus</name>
    <name type="common">Darling's disease fungus</name>
    <name type="synonym">Histoplasma capsulatum</name>
    <dbReference type="NCBI Taxonomy" id="5037"/>
    <lineage>
        <taxon>Eukaryota</taxon>
        <taxon>Fungi</taxon>
        <taxon>Dikarya</taxon>
        <taxon>Ascomycota</taxon>
        <taxon>Pezizomycotina</taxon>
        <taxon>Eurotiomycetes</taxon>
        <taxon>Eurotiomycetidae</taxon>
        <taxon>Onygenales</taxon>
        <taxon>Ajellomycetaceae</taxon>
        <taxon>Histoplasma</taxon>
    </lineage>
</organism>
<evidence type="ECO:0000313" key="2">
    <source>
        <dbReference type="Proteomes" id="UP000670092"/>
    </source>
</evidence>
<proteinExistence type="predicted"/>
<dbReference type="EMBL" id="JAEVHI010000002">
    <property type="protein sequence ID" value="KAG5299664.1"/>
    <property type="molecule type" value="Genomic_DNA"/>
</dbReference>
<dbReference type="AlphaFoldDB" id="A0A8H7YWA9"/>
<dbReference type="Proteomes" id="UP000670092">
    <property type="component" value="Unassembled WGS sequence"/>
</dbReference>
<protein>
    <submittedName>
        <fullName evidence="1">Uncharacterized protein</fullName>
    </submittedName>
</protein>
<dbReference type="VEuPathDB" id="FungiDB:I7I52_10055"/>
<evidence type="ECO:0000313" key="1">
    <source>
        <dbReference type="EMBL" id="KAG5299664.1"/>
    </source>
</evidence>